<keyword evidence="3" id="KW-1185">Reference proteome</keyword>
<accession>A0A9P7UM92</accession>
<dbReference type="OrthoDB" id="3098266at2759"/>
<dbReference type="Proteomes" id="UP001049176">
    <property type="component" value="Chromosome 9"/>
</dbReference>
<feature type="compositionally biased region" description="Basic and acidic residues" evidence="1">
    <location>
        <begin position="54"/>
        <end position="67"/>
    </location>
</feature>
<sequence>MKKSDWMYSKTDFHSHLLNTLTSTFMPQPQKYFTAQEKNEANRQKHARYYAKHKAEIQLKRTERTQMQREAQSGKRLRKGSWSKDNKAQCPPPAASSQKGRKKVLPEQPIVLAVQKWEGKAQDLYAKVQSLYGKHKSFHEYCDYLCRKYIAGHDEGKGNNSTHLFEEAHQVMEEYLHQFRHYKQKLLEEVGQEDAYYRVNEMETQAHLAVQALCDLYCEAIIGVEHLSRHYNEGRFSFSK</sequence>
<evidence type="ECO:0000313" key="3">
    <source>
        <dbReference type="Proteomes" id="UP001049176"/>
    </source>
</evidence>
<dbReference type="RefSeq" id="XP_043003549.1">
    <property type="nucleotide sequence ID" value="XM_043158205.1"/>
</dbReference>
<proteinExistence type="predicted"/>
<dbReference type="KEGG" id="more:E1B28_013060"/>
<dbReference type="EMBL" id="CM032189">
    <property type="protein sequence ID" value="KAG7087078.1"/>
    <property type="molecule type" value="Genomic_DNA"/>
</dbReference>
<evidence type="ECO:0000313" key="2">
    <source>
        <dbReference type="EMBL" id="KAG7087078.1"/>
    </source>
</evidence>
<feature type="region of interest" description="Disordered" evidence="1">
    <location>
        <begin position="54"/>
        <end position="103"/>
    </location>
</feature>
<protein>
    <submittedName>
        <fullName evidence="2">Uncharacterized protein</fullName>
    </submittedName>
</protein>
<dbReference type="AlphaFoldDB" id="A0A9P7UM92"/>
<evidence type="ECO:0000256" key="1">
    <source>
        <dbReference type="SAM" id="MobiDB-lite"/>
    </source>
</evidence>
<gene>
    <name evidence="2" type="ORF">E1B28_013060</name>
</gene>
<reference evidence="2" key="1">
    <citation type="journal article" date="2021" name="Genome Biol. Evol.">
        <title>The assembled and annotated genome of the fairy-ring fungus Marasmius oreades.</title>
        <authorList>
            <person name="Hiltunen M."/>
            <person name="Ament-Velasquez S.L."/>
            <person name="Johannesson H."/>
        </authorList>
    </citation>
    <scope>NUCLEOTIDE SEQUENCE</scope>
    <source>
        <strain evidence="2">03SP1</strain>
    </source>
</reference>
<dbReference type="GeneID" id="66082135"/>
<organism evidence="2 3">
    <name type="scientific">Marasmius oreades</name>
    <name type="common">fairy-ring Marasmius</name>
    <dbReference type="NCBI Taxonomy" id="181124"/>
    <lineage>
        <taxon>Eukaryota</taxon>
        <taxon>Fungi</taxon>
        <taxon>Dikarya</taxon>
        <taxon>Basidiomycota</taxon>
        <taxon>Agaricomycotina</taxon>
        <taxon>Agaricomycetes</taxon>
        <taxon>Agaricomycetidae</taxon>
        <taxon>Agaricales</taxon>
        <taxon>Marasmiineae</taxon>
        <taxon>Marasmiaceae</taxon>
        <taxon>Marasmius</taxon>
    </lineage>
</organism>
<name>A0A9P7UM92_9AGAR</name>
<comment type="caution">
    <text evidence="2">The sequence shown here is derived from an EMBL/GenBank/DDBJ whole genome shotgun (WGS) entry which is preliminary data.</text>
</comment>